<dbReference type="RefSeq" id="WP_263542441.1">
    <property type="nucleotide sequence ID" value="NZ_JAOVZO020000023.1"/>
</dbReference>
<proteinExistence type="predicted"/>
<dbReference type="Pfam" id="PF00903">
    <property type="entry name" value="Glyoxalase"/>
    <property type="match status" value="1"/>
</dbReference>
<reference evidence="2" key="1">
    <citation type="submission" date="2023-02" db="EMBL/GenBank/DDBJ databases">
        <title>Tahibacter soli sp. nov. isolated from soil.</title>
        <authorList>
            <person name="Baek J.H."/>
            <person name="Lee J.K."/>
            <person name="Choi D.G."/>
            <person name="Jeon C.O."/>
        </authorList>
    </citation>
    <scope>NUCLEOTIDE SEQUENCE</scope>
    <source>
        <strain evidence="2">BL</strain>
    </source>
</reference>
<dbReference type="InterPro" id="IPR029068">
    <property type="entry name" value="Glyas_Bleomycin-R_OHBP_Dase"/>
</dbReference>
<comment type="caution">
    <text evidence="2">The sequence shown here is derived from an EMBL/GenBank/DDBJ whole genome shotgun (WGS) entry which is preliminary data.</text>
</comment>
<feature type="domain" description="VOC" evidence="1">
    <location>
        <begin position="4"/>
        <end position="121"/>
    </location>
</feature>
<protein>
    <submittedName>
        <fullName evidence="2">VOC family protein</fullName>
    </submittedName>
</protein>
<dbReference type="EMBL" id="JAOVZO020000023">
    <property type="protein sequence ID" value="MDC8016204.1"/>
    <property type="molecule type" value="Genomic_DNA"/>
</dbReference>
<dbReference type="InterPro" id="IPR037523">
    <property type="entry name" value="VOC_core"/>
</dbReference>
<evidence type="ECO:0000313" key="2">
    <source>
        <dbReference type="EMBL" id="MDC8016204.1"/>
    </source>
</evidence>
<dbReference type="InterPro" id="IPR004360">
    <property type="entry name" value="Glyas_Fos-R_dOase_dom"/>
</dbReference>
<organism evidence="2 3">
    <name type="scientific">Tahibacter soli</name>
    <dbReference type="NCBI Taxonomy" id="2983605"/>
    <lineage>
        <taxon>Bacteria</taxon>
        <taxon>Pseudomonadati</taxon>
        <taxon>Pseudomonadota</taxon>
        <taxon>Gammaproteobacteria</taxon>
        <taxon>Lysobacterales</taxon>
        <taxon>Rhodanobacteraceae</taxon>
        <taxon>Tahibacter</taxon>
    </lineage>
</organism>
<name>A0A9X3YR74_9GAMM</name>
<dbReference type="PROSITE" id="PS51819">
    <property type="entry name" value="VOC"/>
    <property type="match status" value="1"/>
</dbReference>
<evidence type="ECO:0000259" key="1">
    <source>
        <dbReference type="PROSITE" id="PS51819"/>
    </source>
</evidence>
<dbReference type="Gene3D" id="3.10.180.10">
    <property type="entry name" value="2,3-Dihydroxybiphenyl 1,2-Dioxygenase, domain 1"/>
    <property type="match status" value="1"/>
</dbReference>
<sequence>MNTSLRCLEIKAFVPARDFERSLAFYRDLGFTAEVMSDDMAYLYVGRCSFLLQRFYVREHAENFMMHLMVENADAWWGRVVEQDLAARYGVHAQPPEDRPWGLRDFTLGDPTGVLWRVAHEIVPGNADASAP</sequence>
<keyword evidence="3" id="KW-1185">Reference proteome</keyword>
<dbReference type="SUPFAM" id="SSF54593">
    <property type="entry name" value="Glyoxalase/Bleomycin resistance protein/Dihydroxybiphenyl dioxygenase"/>
    <property type="match status" value="1"/>
</dbReference>
<dbReference type="Proteomes" id="UP001139971">
    <property type="component" value="Unassembled WGS sequence"/>
</dbReference>
<gene>
    <name evidence="2" type="ORF">OD750_027060</name>
</gene>
<accession>A0A9X3YR74</accession>
<dbReference type="AlphaFoldDB" id="A0A9X3YR74"/>
<evidence type="ECO:0000313" key="3">
    <source>
        <dbReference type="Proteomes" id="UP001139971"/>
    </source>
</evidence>